<dbReference type="InterPro" id="IPR043136">
    <property type="entry name" value="B30.2/SPRY_sf"/>
</dbReference>
<protein>
    <recommendedName>
        <fullName evidence="3">B30.2/SPRY domain-containing protein</fullName>
    </recommendedName>
</protein>
<organism evidence="1 2">
    <name type="scientific">Streblomastix strix</name>
    <dbReference type="NCBI Taxonomy" id="222440"/>
    <lineage>
        <taxon>Eukaryota</taxon>
        <taxon>Metamonada</taxon>
        <taxon>Preaxostyla</taxon>
        <taxon>Oxymonadida</taxon>
        <taxon>Streblomastigidae</taxon>
        <taxon>Streblomastix</taxon>
    </lineage>
</organism>
<evidence type="ECO:0000313" key="2">
    <source>
        <dbReference type="Proteomes" id="UP000324800"/>
    </source>
</evidence>
<name>A0A5J4WM63_9EUKA</name>
<proteinExistence type="predicted"/>
<evidence type="ECO:0000313" key="1">
    <source>
        <dbReference type="EMBL" id="KAA6395971.1"/>
    </source>
</evidence>
<sequence>MTDLKEYNVEGGLIGLGEFILLEIASESIDLEDVQQIVCLNKKTFQLKDHIRFHKSIDNKINIPISITVPSGSYTKKEDEFVFTSTGDEYKTFPIDFQISRGIYQCEFKNNKNACAFGVMKSGLIIPFGKGCGVQPYCKDNAYYFPDLGYIIQNKKDTEINQKLKDGDTVAIEVNMKPPRTATFFVSGKQLPVFVSNLPESVQFFFYFFYYGSSVTVLSLKRLEYPTATNIADAKEVKWE</sequence>
<accession>A0A5J4WM63</accession>
<dbReference type="OrthoDB" id="2306477at2759"/>
<evidence type="ECO:0008006" key="3">
    <source>
        <dbReference type="Google" id="ProtNLM"/>
    </source>
</evidence>
<dbReference type="EMBL" id="SNRW01001549">
    <property type="protein sequence ID" value="KAA6395971.1"/>
    <property type="molecule type" value="Genomic_DNA"/>
</dbReference>
<dbReference type="Gene3D" id="2.60.120.920">
    <property type="match status" value="1"/>
</dbReference>
<dbReference type="AlphaFoldDB" id="A0A5J4WM63"/>
<comment type="caution">
    <text evidence="1">The sequence shown here is derived from an EMBL/GenBank/DDBJ whole genome shotgun (WGS) entry which is preliminary data.</text>
</comment>
<gene>
    <name evidence="1" type="ORF">EZS28_008505</name>
</gene>
<dbReference type="Proteomes" id="UP000324800">
    <property type="component" value="Unassembled WGS sequence"/>
</dbReference>
<reference evidence="1 2" key="1">
    <citation type="submission" date="2019-03" db="EMBL/GenBank/DDBJ databases">
        <title>Single cell metagenomics reveals metabolic interactions within the superorganism composed of flagellate Streblomastix strix and complex community of Bacteroidetes bacteria on its surface.</title>
        <authorList>
            <person name="Treitli S.C."/>
            <person name="Kolisko M."/>
            <person name="Husnik F."/>
            <person name="Keeling P."/>
            <person name="Hampl V."/>
        </authorList>
    </citation>
    <scope>NUCLEOTIDE SEQUENCE [LARGE SCALE GENOMIC DNA]</scope>
    <source>
        <strain evidence="1">ST1C</strain>
    </source>
</reference>